<evidence type="ECO:0000313" key="2">
    <source>
        <dbReference type="Proteomes" id="UP000265520"/>
    </source>
</evidence>
<keyword evidence="2" id="KW-1185">Reference proteome</keyword>
<reference evidence="1 2" key="1">
    <citation type="journal article" date="2018" name="Front. Plant Sci.">
        <title>Red Clover (Trifolium pratense) and Zigzag Clover (T. medium) - A Picture of Genomic Similarities and Differences.</title>
        <authorList>
            <person name="Dluhosova J."/>
            <person name="Istvanek J."/>
            <person name="Nedelnik J."/>
            <person name="Repkova J."/>
        </authorList>
    </citation>
    <scope>NUCLEOTIDE SEQUENCE [LARGE SCALE GENOMIC DNA]</scope>
    <source>
        <strain evidence="2">cv. 10/8</strain>
        <tissue evidence="1">Leaf</tissue>
    </source>
</reference>
<proteinExistence type="predicted"/>
<protein>
    <submittedName>
        <fullName evidence="1">Uncharacterized protein</fullName>
    </submittedName>
</protein>
<accession>A0A392TNA5</accession>
<dbReference type="PANTHER" id="PTHR33067">
    <property type="entry name" value="RNA-DIRECTED DNA POLYMERASE-RELATED"/>
    <property type="match status" value="1"/>
</dbReference>
<sequence length="73" mass="8507">MEDIGEVEPLILGRPFLATGRALIDVERGELMLRTDGEQILFNVFEAMTRYDEEEKPRCYRVDIKEVSKDKCK</sequence>
<evidence type="ECO:0000313" key="1">
    <source>
        <dbReference type="EMBL" id="MCI62462.1"/>
    </source>
</evidence>
<name>A0A392TNA5_9FABA</name>
<dbReference type="AlphaFoldDB" id="A0A392TNA5"/>
<dbReference type="EMBL" id="LXQA010619274">
    <property type="protein sequence ID" value="MCI62462.1"/>
    <property type="molecule type" value="Genomic_DNA"/>
</dbReference>
<dbReference type="Proteomes" id="UP000265520">
    <property type="component" value="Unassembled WGS sequence"/>
</dbReference>
<organism evidence="1 2">
    <name type="scientific">Trifolium medium</name>
    <dbReference type="NCBI Taxonomy" id="97028"/>
    <lineage>
        <taxon>Eukaryota</taxon>
        <taxon>Viridiplantae</taxon>
        <taxon>Streptophyta</taxon>
        <taxon>Embryophyta</taxon>
        <taxon>Tracheophyta</taxon>
        <taxon>Spermatophyta</taxon>
        <taxon>Magnoliopsida</taxon>
        <taxon>eudicotyledons</taxon>
        <taxon>Gunneridae</taxon>
        <taxon>Pentapetalae</taxon>
        <taxon>rosids</taxon>
        <taxon>fabids</taxon>
        <taxon>Fabales</taxon>
        <taxon>Fabaceae</taxon>
        <taxon>Papilionoideae</taxon>
        <taxon>50 kb inversion clade</taxon>
        <taxon>NPAAA clade</taxon>
        <taxon>Hologalegina</taxon>
        <taxon>IRL clade</taxon>
        <taxon>Trifolieae</taxon>
        <taxon>Trifolium</taxon>
    </lineage>
</organism>
<comment type="caution">
    <text evidence="1">The sequence shown here is derived from an EMBL/GenBank/DDBJ whole genome shotgun (WGS) entry which is preliminary data.</text>
</comment>
<dbReference type="PANTHER" id="PTHR33067:SF39">
    <property type="entry name" value="TRANSCRIPTION FACTOR INTERACTOR AND REGULATOR CCHC(ZN) FAMILY"/>
    <property type="match status" value="1"/>
</dbReference>
<feature type="non-terminal residue" evidence="1">
    <location>
        <position position="73"/>
    </location>
</feature>